<evidence type="ECO:0000313" key="4">
    <source>
        <dbReference type="Proteomes" id="UP001427805"/>
    </source>
</evidence>
<protein>
    <recommendedName>
        <fullName evidence="5">Flap endonuclease-1-like 5' DNA nuclease</fullName>
    </recommendedName>
</protein>
<sequence>MEMLQSTAPLLPGGPVWLTLPFVIIGIGVIIGVAILWWGAVCARRAANTRRALEAQNEIHEGPSEAASPFADLPAARPLPPIAPPPAPEPEPAPPPPTREPVVEEAPAPSPLADEPIAAAAPLDAGPAALAADLAEPVSAEPATDDLTRMKGVGPRLAQRLNGLGITRFEQIASLSPSAAEALDAQLGDFQGRMARDRWIEQAGYLAKDDLAGFEGVFGKL</sequence>
<accession>A0ABV0B5S4</accession>
<dbReference type="EMBL" id="JBDIZK010000001">
    <property type="protein sequence ID" value="MEN3745752.1"/>
    <property type="molecule type" value="Genomic_DNA"/>
</dbReference>
<feature type="compositionally biased region" description="Low complexity" evidence="1">
    <location>
        <begin position="104"/>
        <end position="113"/>
    </location>
</feature>
<feature type="transmembrane region" description="Helical" evidence="2">
    <location>
        <begin position="20"/>
        <end position="41"/>
    </location>
</feature>
<dbReference type="RefSeq" id="WP_346244757.1">
    <property type="nucleotide sequence ID" value="NZ_JBDIZK010000001.1"/>
</dbReference>
<reference evidence="3 4" key="1">
    <citation type="submission" date="2024-05" db="EMBL/GenBank/DDBJ databases">
        <title>Sphingomonas sp. HF-S3 16S ribosomal RNA gene Genome sequencing and assembly.</title>
        <authorList>
            <person name="Lee H."/>
        </authorList>
    </citation>
    <scope>NUCLEOTIDE SEQUENCE [LARGE SCALE GENOMIC DNA]</scope>
    <source>
        <strain evidence="3 4">HF-S3</strain>
    </source>
</reference>
<keyword evidence="2" id="KW-1133">Transmembrane helix</keyword>
<evidence type="ECO:0008006" key="5">
    <source>
        <dbReference type="Google" id="ProtNLM"/>
    </source>
</evidence>
<evidence type="ECO:0000256" key="2">
    <source>
        <dbReference type="SAM" id="Phobius"/>
    </source>
</evidence>
<evidence type="ECO:0000313" key="3">
    <source>
        <dbReference type="EMBL" id="MEN3745752.1"/>
    </source>
</evidence>
<gene>
    <name evidence="3" type="ORF">TPR58_01135</name>
</gene>
<keyword evidence="2" id="KW-0472">Membrane</keyword>
<organism evidence="3 4">
    <name type="scientific">Sphingomonas rustica</name>
    <dbReference type="NCBI Taxonomy" id="3103142"/>
    <lineage>
        <taxon>Bacteria</taxon>
        <taxon>Pseudomonadati</taxon>
        <taxon>Pseudomonadota</taxon>
        <taxon>Alphaproteobacteria</taxon>
        <taxon>Sphingomonadales</taxon>
        <taxon>Sphingomonadaceae</taxon>
        <taxon>Sphingomonas</taxon>
    </lineage>
</organism>
<dbReference type="Gene3D" id="1.10.150.20">
    <property type="entry name" value="5' to 3' exonuclease, C-terminal subdomain"/>
    <property type="match status" value="1"/>
</dbReference>
<evidence type="ECO:0000256" key="1">
    <source>
        <dbReference type="SAM" id="MobiDB-lite"/>
    </source>
</evidence>
<proteinExistence type="predicted"/>
<feature type="region of interest" description="Disordered" evidence="1">
    <location>
        <begin position="59"/>
        <end position="113"/>
    </location>
</feature>
<feature type="compositionally biased region" description="Pro residues" evidence="1">
    <location>
        <begin position="77"/>
        <end position="99"/>
    </location>
</feature>
<keyword evidence="2" id="KW-0812">Transmembrane</keyword>
<comment type="caution">
    <text evidence="3">The sequence shown here is derived from an EMBL/GenBank/DDBJ whole genome shotgun (WGS) entry which is preliminary data.</text>
</comment>
<name>A0ABV0B5S4_9SPHN</name>
<keyword evidence="4" id="KW-1185">Reference proteome</keyword>
<dbReference type="Proteomes" id="UP001427805">
    <property type="component" value="Unassembled WGS sequence"/>
</dbReference>